<keyword evidence="2 4" id="KW-0378">Hydrolase</keyword>
<dbReference type="GO" id="GO:0005737">
    <property type="term" value="C:cytoplasm"/>
    <property type="evidence" value="ECO:0007669"/>
    <property type="project" value="TreeGrafter"/>
</dbReference>
<keyword evidence="4 6" id="KW-0031">Aminopeptidase</keyword>
<dbReference type="InterPro" id="IPR004134">
    <property type="entry name" value="Peptidase_C1B"/>
</dbReference>
<proteinExistence type="inferred from homology"/>
<reference evidence="6 7" key="1">
    <citation type="submission" date="2017-12" db="EMBL/GenBank/DDBJ databases">
        <title>Phylogenetic diversity of female urinary microbiome.</title>
        <authorList>
            <person name="Thomas-White K."/>
            <person name="Wolfe A.J."/>
        </authorList>
    </citation>
    <scope>NUCLEOTIDE SEQUENCE [LARGE SCALE GENOMIC DNA]</scope>
    <source>
        <strain evidence="6 7">UMB0064</strain>
    </source>
</reference>
<dbReference type="InterPro" id="IPR000169">
    <property type="entry name" value="Pept_cys_AS"/>
</dbReference>
<comment type="caution">
    <text evidence="6">The sequence shown here is derived from an EMBL/GenBank/DDBJ whole genome shotgun (WGS) entry which is preliminary data.</text>
</comment>
<feature type="active site" evidence="5">
    <location>
        <position position="406"/>
    </location>
</feature>
<dbReference type="Gene3D" id="3.90.70.10">
    <property type="entry name" value="Cysteine proteinases"/>
    <property type="match status" value="1"/>
</dbReference>
<evidence type="ECO:0000256" key="2">
    <source>
        <dbReference type="ARBA" id="ARBA00022801"/>
    </source>
</evidence>
<dbReference type="AlphaFoldDB" id="A0A2I1M7Z2"/>
<dbReference type="Proteomes" id="UP000242263">
    <property type="component" value="Unassembled WGS sequence"/>
</dbReference>
<dbReference type="PANTHER" id="PTHR10363:SF2">
    <property type="entry name" value="BLEOMYCIN HYDROLASE"/>
    <property type="match status" value="1"/>
</dbReference>
<dbReference type="EMBL" id="PKGU01000001">
    <property type="protein sequence ID" value="PKZ16251.1"/>
    <property type="molecule type" value="Genomic_DNA"/>
</dbReference>
<dbReference type="GO" id="GO:0070005">
    <property type="term" value="F:cysteine-type aminopeptidase activity"/>
    <property type="evidence" value="ECO:0007669"/>
    <property type="project" value="InterPro"/>
</dbReference>
<dbReference type="SUPFAM" id="SSF54001">
    <property type="entry name" value="Cysteine proteinases"/>
    <property type="match status" value="1"/>
</dbReference>
<dbReference type="Pfam" id="PF03051">
    <property type="entry name" value="Peptidase_C1_2"/>
    <property type="match status" value="1"/>
</dbReference>
<evidence type="ECO:0000256" key="3">
    <source>
        <dbReference type="ARBA" id="ARBA00022807"/>
    </source>
</evidence>
<name>A0A2I1M7Z2_9BIFI</name>
<keyword evidence="3 4" id="KW-0788">Thiol protease</keyword>
<evidence type="ECO:0000256" key="1">
    <source>
        <dbReference type="ARBA" id="ARBA00022670"/>
    </source>
</evidence>
<organism evidence="6 7">
    <name type="scientific">Alloscardovia omnicolens</name>
    <dbReference type="NCBI Taxonomy" id="419015"/>
    <lineage>
        <taxon>Bacteria</taxon>
        <taxon>Bacillati</taxon>
        <taxon>Actinomycetota</taxon>
        <taxon>Actinomycetes</taxon>
        <taxon>Bifidobacteriales</taxon>
        <taxon>Bifidobacteriaceae</taxon>
        <taxon>Alloscardovia</taxon>
    </lineage>
</organism>
<dbReference type="CDD" id="cd00585">
    <property type="entry name" value="Peptidase_C1B"/>
    <property type="match status" value="1"/>
</dbReference>
<feature type="active site" evidence="5">
    <location>
        <position position="71"/>
    </location>
</feature>
<dbReference type="PROSITE" id="PS00139">
    <property type="entry name" value="THIOL_PROTEASE_CYS"/>
    <property type="match status" value="1"/>
</dbReference>
<dbReference type="GO" id="GO:0006508">
    <property type="term" value="P:proteolysis"/>
    <property type="evidence" value="ECO:0007669"/>
    <property type="project" value="UniProtKB-KW"/>
</dbReference>
<feature type="active site" evidence="5">
    <location>
        <position position="364"/>
    </location>
</feature>
<dbReference type="InterPro" id="IPR038765">
    <property type="entry name" value="Papain-like_cys_pep_sf"/>
</dbReference>
<evidence type="ECO:0000313" key="7">
    <source>
        <dbReference type="Proteomes" id="UP000242263"/>
    </source>
</evidence>
<evidence type="ECO:0000256" key="4">
    <source>
        <dbReference type="PIRNR" id="PIRNR005700"/>
    </source>
</evidence>
<protein>
    <recommendedName>
        <fullName evidence="4">Aminopeptidase</fullName>
    </recommendedName>
</protein>
<gene>
    <name evidence="6" type="ORF">CYJ32_02155</name>
</gene>
<evidence type="ECO:0000256" key="5">
    <source>
        <dbReference type="PIRSR" id="PIRSR005700-1"/>
    </source>
</evidence>
<accession>A0A2I1M7Z2</accession>
<evidence type="ECO:0000313" key="6">
    <source>
        <dbReference type="EMBL" id="PKZ16251.1"/>
    </source>
</evidence>
<comment type="similarity">
    <text evidence="4">Belongs to the peptidase C1 family.</text>
</comment>
<dbReference type="PIRSF" id="PIRSF005700">
    <property type="entry name" value="PepC"/>
    <property type="match status" value="1"/>
</dbReference>
<dbReference type="GO" id="GO:0009636">
    <property type="term" value="P:response to toxic substance"/>
    <property type="evidence" value="ECO:0007669"/>
    <property type="project" value="TreeGrafter"/>
</dbReference>
<keyword evidence="1 4" id="KW-0645">Protease</keyword>
<dbReference type="GO" id="GO:0043418">
    <property type="term" value="P:homocysteine catabolic process"/>
    <property type="evidence" value="ECO:0007669"/>
    <property type="project" value="TreeGrafter"/>
</dbReference>
<sequence length="464" mass="51796">MSEKALSASTLEALRQNFDARESNRIAMNAVTSVGINEAAKNFDRARLLSRRFSTVVDNGSATSQKRSGRCWLFSSLNVARFIAKREMNLKDNDFEFSQSYAMYFDKLERANYFMEDMKQLIAAGEASDSRLVQFLLHDLMGDGGQWTMAMNIYTKYGAVPKDFFPETASSQNTGEMNTQLRAALRQAVAHMYAHPEQAETIAAEAVEQAHRILTIHLGTPPTSFEWEYTDKDGVFHNEGTMTPVEFWNKYVTAGLEDYVCLVDDPRSEHSKGKMIGIEHLGNVVGGTPTAYLNVDTDFMKQCARTIMQEQGIPVWFGADCHPMMDRKEGAWATDLFEYGRVYNIDFDLNKEERVRFADSAMNHAMAFAGVDVAAGTSGNASGDAEASVEAGAAAEGTTKRWRVENSWGTDIADKGYFTMSDDWFDEFVYEVAVPKSMLPAEYQAALEEEPIMLPAWDPMGALA</sequence>
<dbReference type="PANTHER" id="PTHR10363">
    <property type="entry name" value="BLEOMYCIN HYDROLASE"/>
    <property type="match status" value="1"/>
</dbReference>
<dbReference type="RefSeq" id="WP_101541215.1">
    <property type="nucleotide sequence ID" value="NZ_PKGU01000001.1"/>
</dbReference>